<dbReference type="EMBL" id="LATX01001587">
    <property type="protein sequence ID" value="KTB40400.1"/>
    <property type="molecule type" value="Genomic_DNA"/>
</dbReference>
<sequence length="266" mass="30061">MEDENSNNFNPTDYAHEAGYRFPSAQKAIDALRQLARPPVTLGDEKSDVALAALAILGQAMLSPAKLSESVTLIKTNWDPWIGPWVKFFLNLAEQESFTPPYPLIVDKILYVIPLVVTYPTRCDETRESEIKHLAQIVPYLPPSATKFWLKLLRVMHWSLGHWGRLLTTMLDSGRHKGLLDEAYRRHPDELKEVAKSFIKFINAFNQRIQARQADEKHFHWNSGMLHCILASVVSSALHSSFVASGGMKALLIFSAPLFDAQYSTL</sequence>
<gene>
    <name evidence="1" type="ORF">WG66_7020</name>
</gene>
<comment type="caution">
    <text evidence="1">The sequence shown here is derived from an EMBL/GenBank/DDBJ whole genome shotgun (WGS) entry which is preliminary data.</text>
</comment>
<name>A0A0W0FVV0_MONRR</name>
<accession>A0A0W0FVV0</accession>
<dbReference type="AlphaFoldDB" id="A0A0W0FVV0"/>
<evidence type="ECO:0000313" key="1">
    <source>
        <dbReference type="EMBL" id="KTB40400.1"/>
    </source>
</evidence>
<reference evidence="1 2" key="1">
    <citation type="submission" date="2015-12" db="EMBL/GenBank/DDBJ databases">
        <title>Draft genome sequence of Moniliophthora roreri, the causal agent of frosty pod rot of cacao.</title>
        <authorList>
            <person name="Aime M.C."/>
            <person name="Diaz-Valderrama J.R."/>
            <person name="Kijpornyongpan T."/>
            <person name="Phillips-Mora W."/>
        </authorList>
    </citation>
    <scope>NUCLEOTIDE SEQUENCE [LARGE SCALE GENOMIC DNA]</scope>
    <source>
        <strain evidence="1 2">MCA 2952</strain>
    </source>
</reference>
<evidence type="ECO:0000313" key="2">
    <source>
        <dbReference type="Proteomes" id="UP000054988"/>
    </source>
</evidence>
<dbReference type="Proteomes" id="UP000054988">
    <property type="component" value="Unassembled WGS sequence"/>
</dbReference>
<proteinExistence type="predicted"/>
<protein>
    <submittedName>
        <fullName evidence="1">Uncharacterized protein</fullName>
    </submittedName>
</protein>
<organism evidence="1 2">
    <name type="scientific">Moniliophthora roreri</name>
    <name type="common">Frosty pod rot fungus</name>
    <name type="synonym">Monilia roreri</name>
    <dbReference type="NCBI Taxonomy" id="221103"/>
    <lineage>
        <taxon>Eukaryota</taxon>
        <taxon>Fungi</taxon>
        <taxon>Dikarya</taxon>
        <taxon>Basidiomycota</taxon>
        <taxon>Agaricomycotina</taxon>
        <taxon>Agaricomycetes</taxon>
        <taxon>Agaricomycetidae</taxon>
        <taxon>Agaricales</taxon>
        <taxon>Marasmiineae</taxon>
        <taxon>Marasmiaceae</taxon>
        <taxon>Moniliophthora</taxon>
    </lineage>
</organism>